<dbReference type="Gene3D" id="3.30.450.20">
    <property type="entry name" value="PAS domain"/>
    <property type="match status" value="1"/>
</dbReference>
<dbReference type="PROSITE" id="PS50110">
    <property type="entry name" value="RESPONSE_REGULATORY"/>
    <property type="match status" value="2"/>
</dbReference>
<dbReference type="InterPro" id="IPR013656">
    <property type="entry name" value="PAS_4"/>
</dbReference>
<dbReference type="SMART" id="SM00911">
    <property type="entry name" value="HWE_HK"/>
    <property type="match status" value="1"/>
</dbReference>
<evidence type="ECO:0000313" key="12">
    <source>
        <dbReference type="Proteomes" id="UP000319014"/>
    </source>
</evidence>
<dbReference type="Pfam" id="PF00072">
    <property type="entry name" value="Response_reg"/>
    <property type="match status" value="2"/>
</dbReference>
<dbReference type="SMART" id="SM00091">
    <property type="entry name" value="PAS"/>
    <property type="match status" value="1"/>
</dbReference>
<keyword evidence="3 8" id="KW-0597">Phosphoprotein</keyword>
<dbReference type="EMBL" id="FXTK01000014">
    <property type="protein sequence ID" value="SMO85908.1"/>
    <property type="molecule type" value="Genomic_DNA"/>
</dbReference>
<evidence type="ECO:0000256" key="3">
    <source>
        <dbReference type="ARBA" id="ARBA00022553"/>
    </source>
</evidence>
<evidence type="ECO:0000259" key="9">
    <source>
        <dbReference type="PROSITE" id="PS50110"/>
    </source>
</evidence>
<dbReference type="InterPro" id="IPR001789">
    <property type="entry name" value="Sig_transdc_resp-reg_receiver"/>
</dbReference>
<evidence type="ECO:0000259" key="10">
    <source>
        <dbReference type="PROSITE" id="PS50112"/>
    </source>
</evidence>
<evidence type="ECO:0000256" key="4">
    <source>
        <dbReference type="ARBA" id="ARBA00022679"/>
    </source>
</evidence>
<sequence>MQNDPIRVLIVDDIHENLLAVEAVLRRNGLIVDLAQSAQQALELMLIHPYALALLDVQMPDIDGFELAELMRGAERTRDIPIIFLTAADRDEQRRFRGYEAGAVDFIFKPLNPVILKSKAEIFFRIGRQASQLQRQRDELRMLADHRDRAIRQLKAHADNSPVALIELDPSLRVESWSKGAERLFGLSASQITGRSLSGQSWLPAAAIQVLLDWISIGRAEPQHRAEFELTDIAGQDLCCEVYGSVLHGATGQVSLSLQLLDVTERRRAEKLRMLLVGELNHRVKNTLANVQAIARQTLRQSGDLAGFASSFDGRLQALARAHALLSDMTWESASLDQLVDEQIRLGTLDPQRLDRNGPAVQLSPEGALRMALCLHELGTNATKYGALSAPDGRISLTWQVQGDWVRLIWQEQGGPSVTAPGKTGFGSALIAAGAVEDEGAVVEWLPTGVVWKFSLPIADLKHPPRASGAEEVAAAAPLPVGSIAGSRVLVIEDEPLVAMDIRQELQNAGVGAINVARSVRQALAHVQTAQIDIALLDGNLGGERVDEVAAALRGRGIPFCFVSGYGRDQLPQEFTDTPIVEKPFRTDSLIPVLNTLICTRTG</sequence>
<dbReference type="OrthoDB" id="9816309at2"/>
<dbReference type="Pfam" id="PF07536">
    <property type="entry name" value="HWE_HK"/>
    <property type="match status" value="1"/>
</dbReference>
<evidence type="ECO:0000256" key="6">
    <source>
        <dbReference type="ARBA" id="ARBA00022777"/>
    </source>
</evidence>
<dbReference type="SUPFAM" id="SSF55785">
    <property type="entry name" value="PYP-like sensor domain (PAS domain)"/>
    <property type="match status" value="1"/>
</dbReference>
<evidence type="ECO:0000256" key="7">
    <source>
        <dbReference type="ARBA" id="ARBA00022840"/>
    </source>
</evidence>
<organism evidence="11 12">
    <name type="scientific">Paracoccus laeviglucosivorans</name>
    <dbReference type="NCBI Taxonomy" id="1197861"/>
    <lineage>
        <taxon>Bacteria</taxon>
        <taxon>Pseudomonadati</taxon>
        <taxon>Pseudomonadota</taxon>
        <taxon>Alphaproteobacteria</taxon>
        <taxon>Rhodobacterales</taxon>
        <taxon>Paracoccaceae</taxon>
        <taxon>Paracoccus</taxon>
    </lineage>
</organism>
<evidence type="ECO:0000313" key="11">
    <source>
        <dbReference type="EMBL" id="SMO85908.1"/>
    </source>
</evidence>
<dbReference type="AlphaFoldDB" id="A0A521EPQ9"/>
<dbReference type="NCBIfam" id="TIGR00229">
    <property type="entry name" value="sensory_box"/>
    <property type="match status" value="1"/>
</dbReference>
<proteinExistence type="predicted"/>
<dbReference type="SMART" id="SM00448">
    <property type="entry name" value="REC"/>
    <property type="match status" value="2"/>
</dbReference>
<dbReference type="PANTHER" id="PTHR41523:SF7">
    <property type="entry name" value="HISTIDINE KINASE"/>
    <property type="match status" value="1"/>
</dbReference>
<dbReference type="GO" id="GO:0000160">
    <property type="term" value="P:phosphorelay signal transduction system"/>
    <property type="evidence" value="ECO:0007669"/>
    <property type="project" value="InterPro"/>
</dbReference>
<keyword evidence="4" id="KW-0808">Transferase</keyword>
<name>A0A521EPQ9_9RHOB</name>
<keyword evidence="6" id="KW-0418">Kinase</keyword>
<feature type="domain" description="Response regulatory" evidence="9">
    <location>
        <begin position="7"/>
        <end position="124"/>
    </location>
</feature>
<keyword evidence="7" id="KW-0067">ATP-binding</keyword>
<dbReference type="Gene3D" id="3.30.565.10">
    <property type="entry name" value="Histidine kinase-like ATPase, C-terminal domain"/>
    <property type="match status" value="1"/>
</dbReference>
<protein>
    <recommendedName>
        <fullName evidence="2">histidine kinase</fullName>
        <ecNumber evidence="2">2.7.13.3</ecNumber>
    </recommendedName>
</protein>
<evidence type="ECO:0000256" key="1">
    <source>
        <dbReference type="ARBA" id="ARBA00000085"/>
    </source>
</evidence>
<dbReference type="RefSeq" id="WP_142663945.1">
    <property type="nucleotide sequence ID" value="NZ_FXTK01000014.1"/>
</dbReference>
<dbReference type="GO" id="GO:0004673">
    <property type="term" value="F:protein histidine kinase activity"/>
    <property type="evidence" value="ECO:0007669"/>
    <property type="project" value="UniProtKB-EC"/>
</dbReference>
<dbReference type="Proteomes" id="UP000319014">
    <property type="component" value="Unassembled WGS sequence"/>
</dbReference>
<comment type="catalytic activity">
    <reaction evidence="1">
        <text>ATP + protein L-histidine = ADP + protein N-phospho-L-histidine.</text>
        <dbReference type="EC" id="2.7.13.3"/>
    </reaction>
</comment>
<dbReference type="SUPFAM" id="SSF52172">
    <property type="entry name" value="CheY-like"/>
    <property type="match status" value="2"/>
</dbReference>
<evidence type="ECO:0000256" key="5">
    <source>
        <dbReference type="ARBA" id="ARBA00022741"/>
    </source>
</evidence>
<dbReference type="CDD" id="cd00130">
    <property type="entry name" value="PAS"/>
    <property type="match status" value="1"/>
</dbReference>
<feature type="modified residue" description="4-aspartylphosphate" evidence="8">
    <location>
        <position position="56"/>
    </location>
</feature>
<dbReference type="PANTHER" id="PTHR41523">
    <property type="entry name" value="TWO-COMPONENT SYSTEM SENSOR PROTEIN"/>
    <property type="match status" value="1"/>
</dbReference>
<dbReference type="EC" id="2.7.13.3" evidence="2"/>
<dbReference type="Pfam" id="PF08448">
    <property type="entry name" value="PAS_4"/>
    <property type="match status" value="1"/>
</dbReference>
<dbReference type="InterPro" id="IPR011102">
    <property type="entry name" value="Sig_transdc_His_kinase_HWE"/>
</dbReference>
<dbReference type="InterPro" id="IPR011006">
    <property type="entry name" value="CheY-like_superfamily"/>
</dbReference>
<dbReference type="Gene3D" id="3.40.50.2300">
    <property type="match status" value="2"/>
</dbReference>
<keyword evidence="5" id="KW-0547">Nucleotide-binding</keyword>
<dbReference type="InterPro" id="IPR000014">
    <property type="entry name" value="PAS"/>
</dbReference>
<accession>A0A521EPQ9</accession>
<keyword evidence="12" id="KW-1185">Reference proteome</keyword>
<dbReference type="InterPro" id="IPR036890">
    <property type="entry name" value="HATPase_C_sf"/>
</dbReference>
<dbReference type="PROSITE" id="PS50112">
    <property type="entry name" value="PAS"/>
    <property type="match status" value="1"/>
</dbReference>
<dbReference type="InterPro" id="IPR035965">
    <property type="entry name" value="PAS-like_dom_sf"/>
</dbReference>
<feature type="domain" description="Response regulatory" evidence="9">
    <location>
        <begin position="488"/>
        <end position="598"/>
    </location>
</feature>
<dbReference type="SUPFAM" id="SSF55874">
    <property type="entry name" value="ATPase domain of HSP90 chaperone/DNA topoisomerase II/histidine kinase"/>
    <property type="match status" value="1"/>
</dbReference>
<feature type="domain" description="PAS" evidence="10">
    <location>
        <begin position="150"/>
        <end position="197"/>
    </location>
</feature>
<gene>
    <name evidence="11" type="ORF">SAMN06265221_11485</name>
</gene>
<reference evidence="11 12" key="1">
    <citation type="submission" date="2017-05" db="EMBL/GenBank/DDBJ databases">
        <authorList>
            <person name="Varghese N."/>
            <person name="Submissions S."/>
        </authorList>
    </citation>
    <scope>NUCLEOTIDE SEQUENCE [LARGE SCALE GENOMIC DNA]</scope>
    <source>
        <strain evidence="11 12">DSM 100094</strain>
    </source>
</reference>
<feature type="modified residue" description="4-aspartylphosphate" evidence="8">
    <location>
        <position position="538"/>
    </location>
</feature>
<dbReference type="GO" id="GO:0005524">
    <property type="term" value="F:ATP binding"/>
    <property type="evidence" value="ECO:0007669"/>
    <property type="project" value="UniProtKB-KW"/>
</dbReference>
<evidence type="ECO:0000256" key="2">
    <source>
        <dbReference type="ARBA" id="ARBA00012438"/>
    </source>
</evidence>
<evidence type="ECO:0000256" key="8">
    <source>
        <dbReference type="PROSITE-ProRule" id="PRU00169"/>
    </source>
</evidence>